<reference evidence="2 3" key="1">
    <citation type="journal article" date="2024" name="Front Chem Biol">
        <title>Unveiling the potential of Daldinia eschscholtzii MFLUCC 19-0629 through bioactivity and bioinformatics studies for enhanced sustainable agriculture production.</title>
        <authorList>
            <person name="Brooks S."/>
            <person name="Weaver J.A."/>
            <person name="Klomchit A."/>
            <person name="Alharthi S.A."/>
            <person name="Onlamun T."/>
            <person name="Nurani R."/>
            <person name="Vong T.K."/>
            <person name="Alberti F."/>
            <person name="Greco C."/>
        </authorList>
    </citation>
    <scope>NUCLEOTIDE SEQUENCE [LARGE SCALE GENOMIC DNA]</scope>
    <source>
        <strain evidence="2">MFLUCC 19-0629</strain>
    </source>
</reference>
<evidence type="ECO:0000313" key="3">
    <source>
        <dbReference type="Proteomes" id="UP001369815"/>
    </source>
</evidence>
<evidence type="ECO:0000313" key="2">
    <source>
        <dbReference type="EMBL" id="KAK6957653.1"/>
    </source>
</evidence>
<organism evidence="2 3">
    <name type="scientific">Daldinia eschscholtzii</name>
    <dbReference type="NCBI Taxonomy" id="292717"/>
    <lineage>
        <taxon>Eukaryota</taxon>
        <taxon>Fungi</taxon>
        <taxon>Dikarya</taxon>
        <taxon>Ascomycota</taxon>
        <taxon>Pezizomycotina</taxon>
        <taxon>Sordariomycetes</taxon>
        <taxon>Xylariomycetidae</taxon>
        <taxon>Xylariales</taxon>
        <taxon>Hypoxylaceae</taxon>
        <taxon>Daldinia</taxon>
    </lineage>
</organism>
<dbReference type="EMBL" id="JBANMG010000001">
    <property type="protein sequence ID" value="KAK6957653.1"/>
    <property type="molecule type" value="Genomic_DNA"/>
</dbReference>
<gene>
    <name evidence="2" type="ORF">Daesc_000440</name>
</gene>
<name>A0AAX6MZ01_9PEZI</name>
<sequence>MDQTDSFPPAYEFSLDTKLLSAQDYLQLYPHSHRVERLLSMAGEQNLEDHGKHRVVPPKPPPRPPTPDPPYKQDPPLYATHLWKCSAPAPPKPTNGTM</sequence>
<protein>
    <submittedName>
        <fullName evidence="2">Uncharacterized protein</fullName>
    </submittedName>
</protein>
<accession>A0AAX6MZ01</accession>
<feature type="region of interest" description="Disordered" evidence="1">
    <location>
        <begin position="42"/>
        <end position="77"/>
    </location>
</feature>
<comment type="caution">
    <text evidence="2">The sequence shown here is derived from an EMBL/GenBank/DDBJ whole genome shotgun (WGS) entry which is preliminary data.</text>
</comment>
<proteinExistence type="predicted"/>
<evidence type="ECO:0000256" key="1">
    <source>
        <dbReference type="SAM" id="MobiDB-lite"/>
    </source>
</evidence>
<dbReference type="AlphaFoldDB" id="A0AAX6MZ01"/>
<keyword evidence="3" id="KW-1185">Reference proteome</keyword>
<dbReference type="Proteomes" id="UP001369815">
    <property type="component" value="Unassembled WGS sequence"/>
</dbReference>
<feature type="compositionally biased region" description="Pro residues" evidence="1">
    <location>
        <begin position="57"/>
        <end position="73"/>
    </location>
</feature>